<keyword evidence="1" id="KW-0812">Transmembrane</keyword>
<evidence type="ECO:0000313" key="2">
    <source>
        <dbReference type="EMBL" id="SJZ90423.1"/>
    </source>
</evidence>
<reference evidence="3" key="1">
    <citation type="submission" date="2017-02" db="EMBL/GenBank/DDBJ databases">
        <authorList>
            <person name="Varghese N."/>
            <person name="Submissions S."/>
        </authorList>
    </citation>
    <scope>NUCLEOTIDE SEQUENCE [LARGE SCALE GENOMIC DNA]</scope>
    <source>
        <strain evidence="3">DSM 16521</strain>
    </source>
</reference>
<keyword evidence="1" id="KW-1133">Transmembrane helix</keyword>
<keyword evidence="3" id="KW-1185">Reference proteome</keyword>
<proteinExistence type="predicted"/>
<sequence>MMSAMHNSLMGWALENHGFVSALLTKTGALVFPAIFAGAFIGAILKMRRVRKNG</sequence>
<accession>A0A1T4PFR9</accession>
<protein>
    <submittedName>
        <fullName evidence="2">Uncharacterized protein</fullName>
    </submittedName>
</protein>
<feature type="transmembrane region" description="Helical" evidence="1">
    <location>
        <begin position="20"/>
        <end position="45"/>
    </location>
</feature>
<keyword evidence="1" id="KW-0472">Membrane</keyword>
<name>A0A1T4PFR9_9FIRM</name>
<evidence type="ECO:0000313" key="3">
    <source>
        <dbReference type="Proteomes" id="UP000189933"/>
    </source>
</evidence>
<evidence type="ECO:0000256" key="1">
    <source>
        <dbReference type="SAM" id="Phobius"/>
    </source>
</evidence>
<dbReference type="Proteomes" id="UP000189933">
    <property type="component" value="Unassembled WGS sequence"/>
</dbReference>
<dbReference type="EMBL" id="FUXM01000011">
    <property type="protein sequence ID" value="SJZ90423.1"/>
    <property type="molecule type" value="Genomic_DNA"/>
</dbReference>
<gene>
    <name evidence="2" type="ORF">SAMN02745885_01261</name>
</gene>
<organism evidence="2 3">
    <name type="scientific">Carboxydocella sporoproducens DSM 16521</name>
    <dbReference type="NCBI Taxonomy" id="1121270"/>
    <lineage>
        <taxon>Bacteria</taxon>
        <taxon>Bacillati</taxon>
        <taxon>Bacillota</taxon>
        <taxon>Clostridia</taxon>
        <taxon>Eubacteriales</taxon>
        <taxon>Clostridiales Family XVI. Incertae Sedis</taxon>
        <taxon>Carboxydocella</taxon>
    </lineage>
</organism>
<dbReference type="AlphaFoldDB" id="A0A1T4PFR9"/>